<feature type="domain" description="DUF7580" evidence="2">
    <location>
        <begin position="205"/>
        <end position="582"/>
    </location>
</feature>
<dbReference type="EMBL" id="VYYT01000128">
    <property type="protein sequence ID" value="KAK2765772.1"/>
    <property type="molecule type" value="Genomic_DNA"/>
</dbReference>
<sequence>MAELALGVVGVVPLIGGAIKAYKEVNTKLKLFCQSSKQIKRMHQRLKTHRQVFANECRLWLAFVIDDDVLASEMASDSEHDGWNDTGLDASFRSQLKDNYDVWLEINTEICQKIDSLETSLANFAETSDAKTQDSKLKKVLKKAVDGVKVATNATDINILIEKLRLSNNELKGLREQVGEIRKTKPRSAAKVASTQKGDWASLVKIRRASKALYEALIRTWKCSQPGHLAHAVKLFVETKKVDGEVQMNMAIMCQNQTRDLVQSMVVQLEVRSQNLEWIEQPKLPRELPPPDDHQVAPRKRLKVVRFAETTVQTHSSGCASTTTVAVEQSPNRGSSDLRSSTDICKELMRRLSTDCLGHLDSQSDEPFRHSFYPAKKDFCGDALQSSYPDPKAINMDEVLDDSSKAFFSTVDRLRLARSLVSAVLKFHSTPWLSDFWRLRDLAFFQTDHDEDISEALRTMHLGVEVSQTQLNSMEDVQISPECSSFSQVSEDDRLFCGINNLTLHSLGVALLQIDRWAQVEPSDILNVRKMALRNSSLGPRYQEITQKCLRCDFGYGSDLTKPRLQEAVYENVVGALEKKISSLDLNED</sequence>
<dbReference type="Proteomes" id="UP001281614">
    <property type="component" value="Unassembled WGS sequence"/>
</dbReference>
<reference evidence="3" key="1">
    <citation type="submission" date="2023-02" db="EMBL/GenBank/DDBJ databases">
        <title>Colletotrichum kahawae CIFC_Que2 genome sequencing and assembly.</title>
        <authorList>
            <person name="Baroncelli R."/>
        </authorList>
    </citation>
    <scope>NUCLEOTIDE SEQUENCE</scope>
    <source>
        <strain evidence="3">CIFC_Que2</strain>
    </source>
</reference>
<accession>A0AAD9YK34</accession>
<dbReference type="PANTHER" id="PTHR35186:SF4">
    <property type="entry name" value="PRION-INHIBITION AND PROPAGATION HELO DOMAIN-CONTAINING PROTEIN"/>
    <property type="match status" value="1"/>
</dbReference>
<feature type="coiled-coil region" evidence="1">
    <location>
        <begin position="157"/>
        <end position="184"/>
    </location>
</feature>
<name>A0AAD9YK34_COLKA</name>
<evidence type="ECO:0000313" key="3">
    <source>
        <dbReference type="EMBL" id="KAK2765772.1"/>
    </source>
</evidence>
<comment type="caution">
    <text evidence="3">The sequence shown here is derived from an EMBL/GenBank/DDBJ whole genome shotgun (WGS) entry which is preliminary data.</text>
</comment>
<organism evidence="3 4">
    <name type="scientific">Colletotrichum kahawae</name>
    <name type="common">Coffee berry disease fungus</name>
    <dbReference type="NCBI Taxonomy" id="34407"/>
    <lineage>
        <taxon>Eukaryota</taxon>
        <taxon>Fungi</taxon>
        <taxon>Dikarya</taxon>
        <taxon>Ascomycota</taxon>
        <taxon>Pezizomycotina</taxon>
        <taxon>Sordariomycetes</taxon>
        <taxon>Hypocreomycetidae</taxon>
        <taxon>Glomerellales</taxon>
        <taxon>Glomerellaceae</taxon>
        <taxon>Colletotrichum</taxon>
        <taxon>Colletotrichum gloeosporioides species complex</taxon>
    </lineage>
</organism>
<dbReference type="Pfam" id="PF24476">
    <property type="entry name" value="DUF7580"/>
    <property type="match status" value="1"/>
</dbReference>
<evidence type="ECO:0000313" key="4">
    <source>
        <dbReference type="Proteomes" id="UP001281614"/>
    </source>
</evidence>
<evidence type="ECO:0000256" key="1">
    <source>
        <dbReference type="SAM" id="Coils"/>
    </source>
</evidence>
<dbReference type="AlphaFoldDB" id="A0AAD9YK34"/>
<proteinExistence type="predicted"/>
<keyword evidence="1" id="KW-0175">Coiled coil</keyword>
<dbReference type="InterPro" id="IPR056002">
    <property type="entry name" value="DUF7580"/>
</dbReference>
<gene>
    <name evidence="3" type="ORF">CKAH01_15576</name>
</gene>
<dbReference type="PANTHER" id="PTHR35186">
    <property type="entry name" value="ANK_REP_REGION DOMAIN-CONTAINING PROTEIN"/>
    <property type="match status" value="1"/>
</dbReference>
<keyword evidence="4" id="KW-1185">Reference proteome</keyword>
<protein>
    <recommendedName>
        <fullName evidence="2">DUF7580 domain-containing protein</fullName>
    </recommendedName>
</protein>
<evidence type="ECO:0000259" key="2">
    <source>
        <dbReference type="Pfam" id="PF24476"/>
    </source>
</evidence>